<dbReference type="InterPro" id="IPR003360">
    <property type="entry name" value="US22-like"/>
</dbReference>
<reference evidence="1" key="1">
    <citation type="submission" date="2025-08" db="UniProtKB">
        <authorList>
            <consortium name="Ensembl"/>
        </authorList>
    </citation>
    <scope>IDENTIFICATION</scope>
</reference>
<dbReference type="Ensembl" id="ENSMZET00005034120.1">
    <property type="protein sequence ID" value="ENSMZEP00005033029.1"/>
    <property type="gene ID" value="ENSMZEG00005024625.1"/>
</dbReference>
<name>A0A3P9DF72_9CICH</name>
<reference evidence="1" key="2">
    <citation type="submission" date="2025-09" db="UniProtKB">
        <authorList>
            <consortium name="Ensembl"/>
        </authorList>
    </citation>
    <scope>IDENTIFICATION</scope>
</reference>
<accession>A0A3P9DF72</accession>
<evidence type="ECO:0000313" key="1">
    <source>
        <dbReference type="Ensembl" id="ENSMZEP00005033029.1"/>
    </source>
</evidence>
<sequence>RRVTLVQVCCGQLKNPRECLCEFPITSYMCVHLKKPSGADLWIEELENTKYNGDDDEVNAWGKFYLPEIVKMQVIGVVKGTSCPCDELVLMTCEDKKLYGYDGEELHLVASSFLELCDKTIEYPASKRYYNGENYLTMSSTQEKGLRLGRLGKISSGEKGMLLILPRNNML</sequence>
<keyword evidence="2" id="KW-1185">Reference proteome</keyword>
<evidence type="ECO:0000313" key="2">
    <source>
        <dbReference type="Proteomes" id="UP000265160"/>
    </source>
</evidence>
<dbReference type="Pfam" id="PF02393">
    <property type="entry name" value="US22"/>
    <property type="match status" value="1"/>
</dbReference>
<dbReference type="GeneTree" id="ENSGT00390000001663"/>
<protein>
    <submittedName>
        <fullName evidence="1">Uncharacterized protein</fullName>
    </submittedName>
</protein>
<organism evidence="1 2">
    <name type="scientific">Maylandia zebra</name>
    <name type="common">zebra mbuna</name>
    <dbReference type="NCBI Taxonomy" id="106582"/>
    <lineage>
        <taxon>Eukaryota</taxon>
        <taxon>Metazoa</taxon>
        <taxon>Chordata</taxon>
        <taxon>Craniata</taxon>
        <taxon>Vertebrata</taxon>
        <taxon>Euteleostomi</taxon>
        <taxon>Actinopterygii</taxon>
        <taxon>Neopterygii</taxon>
        <taxon>Teleostei</taxon>
        <taxon>Neoteleostei</taxon>
        <taxon>Acanthomorphata</taxon>
        <taxon>Ovalentaria</taxon>
        <taxon>Cichlomorphae</taxon>
        <taxon>Cichliformes</taxon>
        <taxon>Cichlidae</taxon>
        <taxon>African cichlids</taxon>
        <taxon>Pseudocrenilabrinae</taxon>
        <taxon>Haplochromini</taxon>
        <taxon>Maylandia</taxon>
        <taxon>Maylandia zebra complex</taxon>
    </lineage>
</organism>
<dbReference type="AlphaFoldDB" id="A0A3P9DF72"/>
<proteinExistence type="predicted"/>
<dbReference type="Proteomes" id="UP000265160">
    <property type="component" value="Unplaced"/>
</dbReference>